<reference evidence="1 2" key="1">
    <citation type="submission" date="2024-01" db="EMBL/GenBank/DDBJ databases">
        <title>The complete chloroplast genome sequence of Lithospermum erythrorhizon: insights into the phylogenetic relationship among Boraginaceae species and the maternal lineages of purple gromwells.</title>
        <authorList>
            <person name="Okada T."/>
            <person name="Watanabe K."/>
        </authorList>
    </citation>
    <scope>NUCLEOTIDE SEQUENCE [LARGE SCALE GENOMIC DNA]</scope>
</reference>
<evidence type="ECO:0000313" key="1">
    <source>
        <dbReference type="EMBL" id="GAA0149518.1"/>
    </source>
</evidence>
<comment type="caution">
    <text evidence="1">The sequence shown here is derived from an EMBL/GenBank/DDBJ whole genome shotgun (WGS) entry which is preliminary data.</text>
</comment>
<accession>A0AAV3PEJ8</accession>
<protein>
    <submittedName>
        <fullName evidence="1">Uncharacterized protein</fullName>
    </submittedName>
</protein>
<dbReference type="AlphaFoldDB" id="A0AAV3PEJ8"/>
<gene>
    <name evidence="1" type="ORF">LIER_08669</name>
</gene>
<keyword evidence="2" id="KW-1185">Reference proteome</keyword>
<sequence>MFSYTKCQMHFRYVKSLKYVMSRHIMISFLCSDSSSALVIVALDQCRCSQMTGNTTGNLNLKQWAPACLCCSDYRRLGSSVGPPWYSLLWLGSFVPTGVGIQ</sequence>
<name>A0AAV3PEJ8_LITER</name>
<dbReference type="EMBL" id="BAABME010001419">
    <property type="protein sequence ID" value="GAA0149518.1"/>
    <property type="molecule type" value="Genomic_DNA"/>
</dbReference>
<evidence type="ECO:0000313" key="2">
    <source>
        <dbReference type="Proteomes" id="UP001454036"/>
    </source>
</evidence>
<dbReference type="Proteomes" id="UP001454036">
    <property type="component" value="Unassembled WGS sequence"/>
</dbReference>
<organism evidence="1 2">
    <name type="scientific">Lithospermum erythrorhizon</name>
    <name type="common">Purple gromwell</name>
    <name type="synonym">Lithospermum officinale var. erythrorhizon</name>
    <dbReference type="NCBI Taxonomy" id="34254"/>
    <lineage>
        <taxon>Eukaryota</taxon>
        <taxon>Viridiplantae</taxon>
        <taxon>Streptophyta</taxon>
        <taxon>Embryophyta</taxon>
        <taxon>Tracheophyta</taxon>
        <taxon>Spermatophyta</taxon>
        <taxon>Magnoliopsida</taxon>
        <taxon>eudicotyledons</taxon>
        <taxon>Gunneridae</taxon>
        <taxon>Pentapetalae</taxon>
        <taxon>asterids</taxon>
        <taxon>lamiids</taxon>
        <taxon>Boraginales</taxon>
        <taxon>Boraginaceae</taxon>
        <taxon>Boraginoideae</taxon>
        <taxon>Lithospermeae</taxon>
        <taxon>Lithospermum</taxon>
    </lineage>
</organism>
<proteinExistence type="predicted"/>